<feature type="compositionally biased region" description="Low complexity" evidence="2">
    <location>
        <begin position="279"/>
        <end position="296"/>
    </location>
</feature>
<evidence type="ECO:0000256" key="2">
    <source>
        <dbReference type="SAM" id="MobiDB-lite"/>
    </source>
</evidence>
<dbReference type="PANTHER" id="PTHR38133:SF1">
    <property type="entry name" value="SLR1429 PROTEIN"/>
    <property type="match status" value="1"/>
</dbReference>
<sequence>MPVDPQGRFYEAAKPIEVDGGIAVRAKRGAIGERWWSRRFVDILEQICQPGRLARGRSYARKGQVMDFTLAAGQVTARVQGSRPEPYAVTITIGAYDDAEWGRVEDELRSRALYRAALLAGEMPHEIIDVFAELGLPLFPAALDLRCSCPDWAVPCKHASAVLYVLAEAFDDDPFGVLAWRGRSRDALLDALRGMPEPPPPPDQLAVVEEPLADRLTNFYSPGISLSRLRERPARVAAPPELLLRALDPPPIRVRHIPLLDLLRPAYRGLGGTPETRDQPAAGAPDQQGAAPTTRPGRGRRPSPKR</sequence>
<dbReference type="PROSITE" id="PS50966">
    <property type="entry name" value="ZF_SWIM"/>
    <property type="match status" value="1"/>
</dbReference>
<accession>A0A4Q7ZLK8</accession>
<protein>
    <submittedName>
        <fullName evidence="4">Putative Zn finger protein</fullName>
    </submittedName>
</protein>
<evidence type="ECO:0000313" key="4">
    <source>
        <dbReference type="EMBL" id="RZU51491.1"/>
    </source>
</evidence>
<dbReference type="Pfam" id="PF04434">
    <property type="entry name" value="SWIM"/>
    <property type="match status" value="1"/>
</dbReference>
<organism evidence="4 5">
    <name type="scientific">Krasilnikovia cinnamomea</name>
    <dbReference type="NCBI Taxonomy" id="349313"/>
    <lineage>
        <taxon>Bacteria</taxon>
        <taxon>Bacillati</taxon>
        <taxon>Actinomycetota</taxon>
        <taxon>Actinomycetes</taxon>
        <taxon>Micromonosporales</taxon>
        <taxon>Micromonosporaceae</taxon>
        <taxon>Krasilnikovia</taxon>
    </lineage>
</organism>
<keyword evidence="1" id="KW-0862">Zinc</keyword>
<evidence type="ECO:0000313" key="5">
    <source>
        <dbReference type="Proteomes" id="UP000292564"/>
    </source>
</evidence>
<evidence type="ECO:0000259" key="3">
    <source>
        <dbReference type="PROSITE" id="PS50966"/>
    </source>
</evidence>
<dbReference type="AlphaFoldDB" id="A0A4Q7ZLK8"/>
<dbReference type="InterPro" id="IPR007527">
    <property type="entry name" value="Znf_SWIM"/>
</dbReference>
<feature type="compositionally biased region" description="Basic residues" evidence="2">
    <location>
        <begin position="297"/>
        <end position="306"/>
    </location>
</feature>
<keyword evidence="1" id="KW-0863">Zinc-finger</keyword>
<dbReference type="GO" id="GO:0008270">
    <property type="term" value="F:zinc ion binding"/>
    <property type="evidence" value="ECO:0007669"/>
    <property type="project" value="UniProtKB-KW"/>
</dbReference>
<dbReference type="EMBL" id="SHKY01000001">
    <property type="protein sequence ID" value="RZU51491.1"/>
    <property type="molecule type" value="Genomic_DNA"/>
</dbReference>
<dbReference type="PANTHER" id="PTHR38133">
    <property type="entry name" value="SLR1429 PROTEIN"/>
    <property type="match status" value="1"/>
</dbReference>
<feature type="domain" description="SWIM-type" evidence="3">
    <location>
        <begin position="139"/>
        <end position="167"/>
    </location>
</feature>
<evidence type="ECO:0000256" key="1">
    <source>
        <dbReference type="PROSITE-ProRule" id="PRU00325"/>
    </source>
</evidence>
<keyword evidence="5" id="KW-1185">Reference proteome</keyword>
<reference evidence="4 5" key="1">
    <citation type="submission" date="2019-02" db="EMBL/GenBank/DDBJ databases">
        <title>Sequencing the genomes of 1000 actinobacteria strains.</title>
        <authorList>
            <person name="Klenk H.-P."/>
        </authorList>
    </citation>
    <scope>NUCLEOTIDE SEQUENCE [LARGE SCALE GENOMIC DNA]</scope>
    <source>
        <strain evidence="4 5">DSM 45162</strain>
    </source>
</reference>
<dbReference type="Proteomes" id="UP000292564">
    <property type="component" value="Unassembled WGS sequence"/>
</dbReference>
<dbReference type="OrthoDB" id="188274at2"/>
<keyword evidence="1" id="KW-0479">Metal-binding</keyword>
<comment type="caution">
    <text evidence="4">The sequence shown here is derived from an EMBL/GenBank/DDBJ whole genome shotgun (WGS) entry which is preliminary data.</text>
</comment>
<gene>
    <name evidence="4" type="ORF">EV385_3321</name>
</gene>
<name>A0A4Q7ZLK8_9ACTN</name>
<feature type="region of interest" description="Disordered" evidence="2">
    <location>
        <begin position="270"/>
        <end position="306"/>
    </location>
</feature>
<dbReference type="RefSeq" id="WP_130510253.1">
    <property type="nucleotide sequence ID" value="NZ_SHKY01000001.1"/>
</dbReference>
<proteinExistence type="predicted"/>